<evidence type="ECO:0000313" key="2">
    <source>
        <dbReference type="Proteomes" id="UP000827549"/>
    </source>
</evidence>
<accession>A0AAF0Y707</accession>
<evidence type="ECO:0000313" key="1">
    <source>
        <dbReference type="EMBL" id="WOO79284.1"/>
    </source>
</evidence>
<keyword evidence="2" id="KW-1185">Reference proteome</keyword>
<dbReference type="EMBL" id="CP086715">
    <property type="protein sequence ID" value="WOO79284.1"/>
    <property type="molecule type" value="Genomic_DNA"/>
</dbReference>
<name>A0AAF0Y707_9TREE</name>
<dbReference type="GeneID" id="87806060"/>
<sequence>MAAHTPSIHTPPILPLPTPGSAGFSPALVRAVHASPALRGWAPDGTLLAVFVLAMVARRGGVLVDVVRDRGSPVPGVHRVVRAAIALAESVFGLETRTIVLSAHSTAADVSFEPRAGCFVIAGLEDAPTPVQIKFRDQVALADKWVRPPLVVWVRNEDKADDSPPWLIDIFSCSIAVVPDDIEPPPAGLEQTALIPPDYVADLRSLLEVTHIHPPLEVHISNLVAALSLHPSLASTITARAEEALTRLVRGQRLLASPFDLPPDWEENVHTWQHEVGNPNAARRQAAAAGGLSGGPGGVDTWARRAGEVPRTEAVVGPGGDEWYCLPENVAGAWALAVRHRVRVREPGQGALYQLNGTAQERAAKASKHQGTVRETARHRREVDQALEELLLTV</sequence>
<reference evidence="1" key="1">
    <citation type="submission" date="2023-10" db="EMBL/GenBank/DDBJ databases">
        <authorList>
            <person name="Noh H."/>
        </authorList>
    </citation>
    <scope>NUCLEOTIDE SEQUENCE</scope>
    <source>
        <strain evidence="1">DUCC4014</strain>
    </source>
</reference>
<dbReference type="RefSeq" id="XP_062625316.1">
    <property type="nucleotide sequence ID" value="XM_062769332.1"/>
</dbReference>
<organism evidence="1 2">
    <name type="scientific">Vanrija pseudolonga</name>
    <dbReference type="NCBI Taxonomy" id="143232"/>
    <lineage>
        <taxon>Eukaryota</taxon>
        <taxon>Fungi</taxon>
        <taxon>Dikarya</taxon>
        <taxon>Basidiomycota</taxon>
        <taxon>Agaricomycotina</taxon>
        <taxon>Tremellomycetes</taxon>
        <taxon>Trichosporonales</taxon>
        <taxon>Trichosporonaceae</taxon>
        <taxon>Vanrija</taxon>
    </lineage>
</organism>
<proteinExistence type="predicted"/>
<dbReference type="AlphaFoldDB" id="A0AAF0Y707"/>
<dbReference type="Proteomes" id="UP000827549">
    <property type="component" value="Chromosome 2"/>
</dbReference>
<protein>
    <submittedName>
        <fullName evidence="1">Uncharacterized protein</fullName>
    </submittedName>
</protein>
<gene>
    <name evidence="1" type="ORF">LOC62_02G002813</name>
</gene>